<dbReference type="PANTHER" id="PTHR41287:SF1">
    <property type="entry name" value="PROTEIN YMFN"/>
    <property type="match status" value="1"/>
</dbReference>
<dbReference type="Gene3D" id="3.40.50.300">
    <property type="entry name" value="P-loop containing nucleotide triphosphate hydrolases"/>
    <property type="match status" value="1"/>
</dbReference>
<dbReference type="InterPro" id="IPR005021">
    <property type="entry name" value="Terminase_largesu-like"/>
</dbReference>
<dbReference type="PANTHER" id="PTHR41287">
    <property type="match status" value="1"/>
</dbReference>
<sequence length="557" mass="63169">MKFDKNKYPFCFKGDQYAKDVVSKKITACKYIISACERYLKDVDNENATFYFDKDAAEKYLRLVQKFNHVKGYWPTKNIIYQPWQCWIFMNIMGFKNKDSGFRRFRTAHLEIARGQGKSLMASQMALYFLALDNPAGNTISCVATKTDQARIVLDDARAMAQKNPSFLNANKVKVLAHKIVHPSSNSVVRALSADYGGLDGLNDVLAICDELHAMRREIFEVITSGMSKRKDSLLFCITTAGSDTSSIGYFQTQFAKKVATGEVSDDSFFSSVYTLDDEDHWSDESVWIKANPNLGISVDLDSLRAKADKALVTPSDIPNLRIKHFNTWISEANAFFDLSAWDKCEDKTLKIENFKGKSVRIGLDMASHVDIASLGYVFKEKDIFYVFDKSYLPEETITKKNNPFYDTCISEGSLTQTPGAAISYETFKNQLREDRKIFRIQETMYDPWNSSQLAQELSSDIEMVKFSMNTANFSEPMKTLDALLKSGKIRHNGSSLLRWCLGNVVAKEDHNGNVFPRKQHEKLKIDPIVAILMGLAGWIASENEESVYEVRGIRTI</sequence>
<dbReference type="Proteomes" id="UP000321026">
    <property type="component" value="Unassembled WGS sequence"/>
</dbReference>
<feature type="domain" description="Terminase large subunit-like endonuclease" evidence="2">
    <location>
        <begin position="263"/>
        <end position="540"/>
    </location>
</feature>
<dbReference type="InterPro" id="IPR046461">
    <property type="entry name" value="TerL_ATPase"/>
</dbReference>
<dbReference type="InterPro" id="IPR027417">
    <property type="entry name" value="P-loop_NTPase"/>
</dbReference>
<dbReference type="EMBL" id="SSDS01000027">
    <property type="protein sequence ID" value="TXG78093.1"/>
    <property type="molecule type" value="Genomic_DNA"/>
</dbReference>
<organism evidence="3 4">
    <name type="scientific">Candidatus Dojkabacteria bacterium</name>
    <dbReference type="NCBI Taxonomy" id="2099670"/>
    <lineage>
        <taxon>Bacteria</taxon>
        <taxon>Candidatus Dojkabacteria</taxon>
    </lineage>
</organism>
<dbReference type="InterPro" id="IPR046462">
    <property type="entry name" value="TerL_nuclease"/>
</dbReference>
<proteinExistence type="predicted"/>
<name>A0A5C7J9M4_9BACT</name>
<evidence type="ECO:0000313" key="3">
    <source>
        <dbReference type="EMBL" id="TXG78093.1"/>
    </source>
</evidence>
<evidence type="ECO:0000313" key="4">
    <source>
        <dbReference type="Proteomes" id="UP000321026"/>
    </source>
</evidence>
<evidence type="ECO:0000259" key="2">
    <source>
        <dbReference type="Pfam" id="PF20441"/>
    </source>
</evidence>
<dbReference type="AlphaFoldDB" id="A0A5C7J9M4"/>
<accession>A0A5C7J9M4</accession>
<gene>
    <name evidence="3" type="ORF">E6Q11_01680</name>
</gene>
<dbReference type="Pfam" id="PF03354">
    <property type="entry name" value="TerL_ATPase"/>
    <property type="match status" value="1"/>
</dbReference>
<evidence type="ECO:0000259" key="1">
    <source>
        <dbReference type="Pfam" id="PF03354"/>
    </source>
</evidence>
<dbReference type="GO" id="GO:0004519">
    <property type="term" value="F:endonuclease activity"/>
    <property type="evidence" value="ECO:0007669"/>
    <property type="project" value="InterPro"/>
</dbReference>
<feature type="domain" description="Terminase large subunit-like ATPase" evidence="1">
    <location>
        <begin position="83"/>
        <end position="256"/>
    </location>
</feature>
<dbReference type="Pfam" id="PF20441">
    <property type="entry name" value="TerL_nuclease"/>
    <property type="match status" value="1"/>
</dbReference>
<reference evidence="3 4" key="1">
    <citation type="submission" date="2018-09" db="EMBL/GenBank/DDBJ databases">
        <title>Metagenome Assembled Genomes from an Advanced Water Purification Facility.</title>
        <authorList>
            <person name="Stamps B.W."/>
            <person name="Spear J.R."/>
        </authorList>
    </citation>
    <scope>NUCLEOTIDE SEQUENCE [LARGE SCALE GENOMIC DNA]</scope>
    <source>
        <strain evidence="3">Bin_63_2</strain>
    </source>
</reference>
<comment type="caution">
    <text evidence="3">The sequence shown here is derived from an EMBL/GenBank/DDBJ whole genome shotgun (WGS) entry which is preliminary data.</text>
</comment>
<protein>
    <submittedName>
        <fullName evidence="3">Terminase large subunit</fullName>
    </submittedName>
</protein>